<accession>A0A1W6ZZZ9</accession>
<dbReference type="Pfam" id="PF07681">
    <property type="entry name" value="DoxX"/>
    <property type="match status" value="1"/>
</dbReference>
<dbReference type="GO" id="GO:0005886">
    <property type="term" value="C:plasma membrane"/>
    <property type="evidence" value="ECO:0007669"/>
    <property type="project" value="UniProtKB-SubCell"/>
</dbReference>
<dbReference type="KEGG" id="psin:CAK95_13765"/>
<evidence type="ECO:0000313" key="8">
    <source>
        <dbReference type="Proteomes" id="UP000194137"/>
    </source>
</evidence>
<organism evidence="7 8">
    <name type="scientific">Pseudorhodoplanes sinuspersici</name>
    <dbReference type="NCBI Taxonomy" id="1235591"/>
    <lineage>
        <taxon>Bacteria</taxon>
        <taxon>Pseudomonadati</taxon>
        <taxon>Pseudomonadota</taxon>
        <taxon>Alphaproteobacteria</taxon>
        <taxon>Hyphomicrobiales</taxon>
        <taxon>Pseudorhodoplanes</taxon>
    </lineage>
</organism>
<dbReference type="EMBL" id="CP021112">
    <property type="protein sequence ID" value="ARQ02952.1"/>
    <property type="molecule type" value="Genomic_DNA"/>
</dbReference>
<dbReference type="STRING" id="1235591.CAK95_13765"/>
<evidence type="ECO:0000256" key="1">
    <source>
        <dbReference type="ARBA" id="ARBA00004651"/>
    </source>
</evidence>
<keyword evidence="6" id="KW-0472">Membrane</keyword>
<keyword evidence="8" id="KW-1185">Reference proteome</keyword>
<dbReference type="RefSeq" id="WP_086091407.1">
    <property type="nucleotide sequence ID" value="NZ_CP021112.1"/>
</dbReference>
<evidence type="ECO:0000256" key="6">
    <source>
        <dbReference type="ARBA" id="ARBA00023136"/>
    </source>
</evidence>
<keyword evidence="5" id="KW-1133">Transmembrane helix</keyword>
<keyword evidence="4" id="KW-0812">Transmembrane</keyword>
<evidence type="ECO:0000256" key="2">
    <source>
        <dbReference type="ARBA" id="ARBA00006679"/>
    </source>
</evidence>
<reference evidence="7 8" key="1">
    <citation type="submission" date="2017-05" db="EMBL/GenBank/DDBJ databases">
        <title>Full genome sequence of Pseudorhodoplanes sinuspersici.</title>
        <authorList>
            <person name="Dastgheib S.M.M."/>
            <person name="Shavandi M."/>
            <person name="Tirandaz H."/>
        </authorList>
    </citation>
    <scope>NUCLEOTIDE SEQUENCE [LARGE SCALE GENOMIC DNA]</scope>
    <source>
        <strain evidence="7 8">RIPI110</strain>
    </source>
</reference>
<protein>
    <submittedName>
        <fullName evidence="7">DoxX family protein</fullName>
    </submittedName>
</protein>
<comment type="subcellular location">
    <subcellularLocation>
        <location evidence="1">Cell membrane</location>
        <topology evidence="1">Multi-pass membrane protein</topology>
    </subcellularLocation>
</comment>
<evidence type="ECO:0000256" key="4">
    <source>
        <dbReference type="ARBA" id="ARBA00022692"/>
    </source>
</evidence>
<dbReference type="PANTHER" id="PTHR33452:SF4">
    <property type="entry name" value="BLL4328 PROTEIN"/>
    <property type="match status" value="1"/>
</dbReference>
<comment type="similarity">
    <text evidence="2">Belongs to the DoxX family.</text>
</comment>
<evidence type="ECO:0000313" key="7">
    <source>
        <dbReference type="EMBL" id="ARQ02952.1"/>
    </source>
</evidence>
<keyword evidence="3" id="KW-1003">Cell membrane</keyword>
<name>A0A1W6ZZZ9_9HYPH</name>
<evidence type="ECO:0000256" key="3">
    <source>
        <dbReference type="ARBA" id="ARBA00022475"/>
    </source>
</evidence>
<dbReference type="InterPro" id="IPR051907">
    <property type="entry name" value="DoxX-like_oxidoreductase"/>
</dbReference>
<dbReference type="InterPro" id="IPR032808">
    <property type="entry name" value="DoxX"/>
</dbReference>
<evidence type="ECO:0000256" key="5">
    <source>
        <dbReference type="ARBA" id="ARBA00022989"/>
    </source>
</evidence>
<dbReference type="PANTHER" id="PTHR33452">
    <property type="entry name" value="OXIDOREDUCTASE CATD-RELATED"/>
    <property type="match status" value="1"/>
</dbReference>
<sequence>MALKDVCTAWTPRMLSVLRIMSALLFMQHGTAKFLSIPPMEQFAKLQPYGLSWTAGLFELIGGALLVIGLFTRPVAFVLSGLMAFAYFIAHAPRGFYPIVNGGELAVLYCFVFLYLAFAGGGAWSVDAARNKQ</sequence>
<gene>
    <name evidence="7" type="ORF">CAK95_13765</name>
</gene>
<proteinExistence type="inferred from homology"/>
<dbReference type="Proteomes" id="UP000194137">
    <property type="component" value="Chromosome"/>
</dbReference>
<dbReference type="OrthoDB" id="9808524at2"/>
<dbReference type="AlphaFoldDB" id="A0A1W6ZZZ9"/>